<evidence type="ECO:0000313" key="14">
    <source>
        <dbReference type="Proteomes" id="UP000183447"/>
    </source>
</evidence>
<dbReference type="InterPro" id="IPR036135">
    <property type="entry name" value="MoeA_linker/N_sf"/>
</dbReference>
<accession>A0A1K2HW42</accession>
<dbReference type="PANTHER" id="PTHR10192">
    <property type="entry name" value="MOLYBDOPTERIN BIOSYNTHESIS PROTEIN"/>
    <property type="match status" value="1"/>
</dbReference>
<dbReference type="Pfam" id="PF00994">
    <property type="entry name" value="MoCF_biosynth"/>
    <property type="match status" value="1"/>
</dbReference>
<dbReference type="EC" id="2.10.1.1" evidence="11"/>
<dbReference type="FunFam" id="3.40.980.10:FF:000004">
    <property type="entry name" value="Molybdopterin molybdenumtransferase"/>
    <property type="match status" value="1"/>
</dbReference>
<dbReference type="GO" id="GO:0061599">
    <property type="term" value="F:molybdopterin molybdotransferase activity"/>
    <property type="evidence" value="ECO:0007669"/>
    <property type="project" value="UniProtKB-UniRule"/>
</dbReference>
<dbReference type="STRING" id="665118.SAMN02983003_0921"/>
<dbReference type="InterPro" id="IPR036425">
    <property type="entry name" value="MoaB/Mog-like_dom_sf"/>
</dbReference>
<dbReference type="Pfam" id="PF03454">
    <property type="entry name" value="MoeA_C"/>
    <property type="match status" value="1"/>
</dbReference>
<dbReference type="InterPro" id="IPR005110">
    <property type="entry name" value="MoeA_linker/N"/>
</dbReference>
<dbReference type="Pfam" id="PF03453">
    <property type="entry name" value="MoeA_N"/>
    <property type="match status" value="1"/>
</dbReference>
<dbReference type="NCBIfam" id="NF045515">
    <property type="entry name" value="Glp_gephyrin"/>
    <property type="match status" value="1"/>
</dbReference>
<dbReference type="SUPFAM" id="SSF63867">
    <property type="entry name" value="MoeA C-terminal domain-like"/>
    <property type="match status" value="1"/>
</dbReference>
<comment type="function">
    <text evidence="2 11">Catalyzes the insertion of molybdate into adenylated molybdopterin with the concomitant release of AMP.</text>
</comment>
<evidence type="ECO:0000256" key="11">
    <source>
        <dbReference type="RuleBase" id="RU365090"/>
    </source>
</evidence>
<dbReference type="GO" id="GO:0006777">
    <property type="term" value="P:Mo-molybdopterin cofactor biosynthetic process"/>
    <property type="evidence" value="ECO:0007669"/>
    <property type="project" value="UniProtKB-UniRule"/>
</dbReference>
<evidence type="ECO:0000256" key="10">
    <source>
        <dbReference type="ARBA" id="ARBA00047317"/>
    </source>
</evidence>
<dbReference type="CDD" id="cd00887">
    <property type="entry name" value="MoeA"/>
    <property type="match status" value="1"/>
</dbReference>
<reference evidence="13 14" key="1">
    <citation type="submission" date="2016-11" db="EMBL/GenBank/DDBJ databases">
        <authorList>
            <person name="Jaros S."/>
            <person name="Januszkiewicz K."/>
            <person name="Wedrychowicz H."/>
        </authorList>
    </citation>
    <scope>NUCLEOTIDE SEQUENCE [LARGE SCALE GENOMIC DNA]</scope>
    <source>
        <strain evidence="13 14">ATCC 23634</strain>
    </source>
</reference>
<dbReference type="GO" id="GO:0005829">
    <property type="term" value="C:cytosol"/>
    <property type="evidence" value="ECO:0007669"/>
    <property type="project" value="TreeGrafter"/>
</dbReference>
<evidence type="ECO:0000256" key="4">
    <source>
        <dbReference type="ARBA" id="ARBA00010763"/>
    </source>
</evidence>
<dbReference type="SUPFAM" id="SSF53218">
    <property type="entry name" value="Molybdenum cofactor biosynthesis proteins"/>
    <property type="match status" value="1"/>
</dbReference>
<dbReference type="InterPro" id="IPR001453">
    <property type="entry name" value="MoaB/Mog_dom"/>
</dbReference>
<dbReference type="Gene3D" id="2.170.190.11">
    <property type="entry name" value="Molybdopterin biosynthesis moea protein, domain 3"/>
    <property type="match status" value="1"/>
</dbReference>
<evidence type="ECO:0000256" key="2">
    <source>
        <dbReference type="ARBA" id="ARBA00002901"/>
    </source>
</evidence>
<dbReference type="SUPFAM" id="SSF63882">
    <property type="entry name" value="MoeA N-terminal region -like"/>
    <property type="match status" value="1"/>
</dbReference>
<evidence type="ECO:0000313" key="13">
    <source>
        <dbReference type="EMBL" id="SFZ82176.1"/>
    </source>
</evidence>
<dbReference type="Gene3D" id="2.40.340.10">
    <property type="entry name" value="MoeA, C-terminal, domain IV"/>
    <property type="match status" value="1"/>
</dbReference>
<evidence type="ECO:0000256" key="7">
    <source>
        <dbReference type="ARBA" id="ARBA00022723"/>
    </source>
</evidence>
<dbReference type="OrthoDB" id="9804758at2"/>
<dbReference type="InterPro" id="IPR008284">
    <property type="entry name" value="MoCF_biosynth_CS"/>
</dbReference>
<evidence type="ECO:0000256" key="5">
    <source>
        <dbReference type="ARBA" id="ARBA00022505"/>
    </source>
</evidence>
<dbReference type="InterPro" id="IPR038987">
    <property type="entry name" value="MoeA-like"/>
</dbReference>
<dbReference type="Proteomes" id="UP000183447">
    <property type="component" value="Unassembled WGS sequence"/>
</dbReference>
<evidence type="ECO:0000256" key="3">
    <source>
        <dbReference type="ARBA" id="ARBA00005046"/>
    </source>
</evidence>
<dbReference type="AlphaFoldDB" id="A0A1K2HW42"/>
<organism evidence="13 14">
    <name type="scientific">Devosia enhydra</name>
    <dbReference type="NCBI Taxonomy" id="665118"/>
    <lineage>
        <taxon>Bacteria</taxon>
        <taxon>Pseudomonadati</taxon>
        <taxon>Pseudomonadota</taxon>
        <taxon>Alphaproteobacteria</taxon>
        <taxon>Hyphomicrobiales</taxon>
        <taxon>Devosiaceae</taxon>
        <taxon>Devosia</taxon>
    </lineage>
</organism>
<dbReference type="InterPro" id="IPR036688">
    <property type="entry name" value="MoeA_C_domain_IV_sf"/>
</dbReference>
<evidence type="ECO:0000256" key="6">
    <source>
        <dbReference type="ARBA" id="ARBA00022679"/>
    </source>
</evidence>
<sequence>MLAVEEALKRIYGHIKPLGTETVPLRAAANRVLAEPVIARHNQPPFDSSAMDGYAVRAAEAGIGRSLTLAGTAQAGQRFVGMMDRGQCVRIFTGAPLPIGADAVVMQEETEVHGNQISFLEAVRVGQSVRRQGNDFKRGDALIAPGTLLTPARISLAAASNLPELVVNRRPRIAILSSGDELVQPGSSIGADQIVSSNNFGLAALLSPFAERVVDLGIVRDDPKAIEAALLSAFDDGIDVLITSGGASVGDRDYMQEVLKDLGVAMDFWKLRMRPGKPLMFGVRGRTLIFGLPGNPVSAMATAHVVVKPTLKRIVGLAETEWPRFTVALAGPLPANGPRRHYLRGKLIRNDFGMLEVDPISETDSGHISSLAASDCFIVQPENDEGRSKGSVIEVIPLDWG</sequence>
<dbReference type="PANTHER" id="PTHR10192:SF5">
    <property type="entry name" value="GEPHYRIN"/>
    <property type="match status" value="1"/>
</dbReference>
<feature type="domain" description="MoaB/Mog" evidence="12">
    <location>
        <begin position="174"/>
        <end position="313"/>
    </location>
</feature>
<dbReference type="SMART" id="SM00852">
    <property type="entry name" value="MoCF_biosynth"/>
    <property type="match status" value="1"/>
</dbReference>
<dbReference type="Gene3D" id="3.40.980.10">
    <property type="entry name" value="MoaB/Mog-like domain"/>
    <property type="match status" value="1"/>
</dbReference>
<evidence type="ECO:0000256" key="9">
    <source>
        <dbReference type="ARBA" id="ARBA00023150"/>
    </source>
</evidence>
<comment type="similarity">
    <text evidence="4 11">Belongs to the MoeA family.</text>
</comment>
<keyword evidence="6 11" id="KW-0808">Transferase</keyword>
<proteinExistence type="inferred from homology"/>
<dbReference type="EMBL" id="FPKU01000001">
    <property type="protein sequence ID" value="SFZ82176.1"/>
    <property type="molecule type" value="Genomic_DNA"/>
</dbReference>
<dbReference type="FunFam" id="2.170.190.11:FF:000001">
    <property type="entry name" value="Molybdopterin molybdenumtransferase"/>
    <property type="match status" value="1"/>
</dbReference>
<dbReference type="GO" id="GO:0046872">
    <property type="term" value="F:metal ion binding"/>
    <property type="evidence" value="ECO:0007669"/>
    <property type="project" value="UniProtKB-UniRule"/>
</dbReference>
<evidence type="ECO:0000256" key="1">
    <source>
        <dbReference type="ARBA" id="ARBA00001946"/>
    </source>
</evidence>
<comment type="catalytic activity">
    <reaction evidence="10">
        <text>adenylyl-molybdopterin + molybdate = Mo-molybdopterin + AMP + H(+)</text>
        <dbReference type="Rhea" id="RHEA:35047"/>
        <dbReference type="ChEBI" id="CHEBI:15378"/>
        <dbReference type="ChEBI" id="CHEBI:36264"/>
        <dbReference type="ChEBI" id="CHEBI:62727"/>
        <dbReference type="ChEBI" id="CHEBI:71302"/>
        <dbReference type="ChEBI" id="CHEBI:456215"/>
        <dbReference type="EC" id="2.10.1.1"/>
    </reaction>
</comment>
<dbReference type="PROSITE" id="PS01079">
    <property type="entry name" value="MOCF_BIOSYNTHESIS_2"/>
    <property type="match status" value="1"/>
</dbReference>
<dbReference type="UniPathway" id="UPA00344"/>
<evidence type="ECO:0000259" key="12">
    <source>
        <dbReference type="SMART" id="SM00852"/>
    </source>
</evidence>
<keyword evidence="5 11" id="KW-0500">Molybdenum</keyword>
<keyword evidence="14" id="KW-1185">Reference proteome</keyword>
<keyword evidence="8 11" id="KW-0460">Magnesium</keyword>
<keyword evidence="9 11" id="KW-0501">Molybdenum cofactor biosynthesis</keyword>
<comment type="pathway">
    <text evidence="3 11">Cofactor biosynthesis; molybdopterin biosynthesis.</text>
</comment>
<protein>
    <recommendedName>
        <fullName evidence="11">Molybdopterin molybdenumtransferase</fullName>
        <ecNumber evidence="11">2.10.1.1</ecNumber>
    </recommendedName>
</protein>
<dbReference type="RefSeq" id="WP_072339414.1">
    <property type="nucleotide sequence ID" value="NZ_FPKU01000001.1"/>
</dbReference>
<name>A0A1K2HW42_9HYPH</name>
<dbReference type="InterPro" id="IPR005111">
    <property type="entry name" value="MoeA_C_domain_IV"/>
</dbReference>
<evidence type="ECO:0000256" key="8">
    <source>
        <dbReference type="ARBA" id="ARBA00022842"/>
    </source>
</evidence>
<dbReference type="Gene3D" id="3.90.105.10">
    <property type="entry name" value="Molybdopterin biosynthesis moea protein, domain 2"/>
    <property type="match status" value="1"/>
</dbReference>
<gene>
    <name evidence="13" type="ORF">SAMN02983003_0921</name>
</gene>
<keyword evidence="7 11" id="KW-0479">Metal-binding</keyword>
<comment type="cofactor">
    <cofactor evidence="1 11">
        <name>Mg(2+)</name>
        <dbReference type="ChEBI" id="CHEBI:18420"/>
    </cofactor>
</comment>
<dbReference type="NCBIfam" id="TIGR00177">
    <property type="entry name" value="molyb_syn"/>
    <property type="match status" value="1"/>
</dbReference>